<comment type="caution">
    <text evidence="4">The sequence shown here is derived from an EMBL/GenBank/DDBJ whole genome shotgun (WGS) entry which is preliminary data.</text>
</comment>
<evidence type="ECO:0000313" key="5">
    <source>
        <dbReference type="Proteomes" id="UP001165122"/>
    </source>
</evidence>
<feature type="chain" id="PRO_5040934253" description="SRCR domain-containing protein" evidence="2">
    <location>
        <begin position="18"/>
        <end position="162"/>
    </location>
</feature>
<keyword evidence="5" id="KW-1185">Reference proteome</keyword>
<dbReference type="Proteomes" id="UP001165122">
    <property type="component" value="Unassembled WGS sequence"/>
</dbReference>
<evidence type="ECO:0000256" key="1">
    <source>
        <dbReference type="ARBA" id="ARBA00023157"/>
    </source>
</evidence>
<gene>
    <name evidence="4" type="ORF">TrLO_g5311</name>
</gene>
<name>A0A9W7FCT7_9STRA</name>
<dbReference type="InterPro" id="IPR001190">
    <property type="entry name" value="SRCR"/>
</dbReference>
<dbReference type="AlphaFoldDB" id="A0A9W7FCT7"/>
<sequence>MRLGLVGTLLLVKGAGSVECGLGSGPDTRLVYQLTEQYTSLPKPTGQLQDTSRVRIRDDTNNSPTFDSEGVVSGRIEVKPSGETSWGTIIDWDGKWDNFDAQVACHEIANELGYAIFDPLSGGSFSALSFDNTPVGSGDIRLRGRKVQPRPIHHLQHHLSSM</sequence>
<reference evidence="5" key="1">
    <citation type="journal article" date="2023" name="Commun. Biol.">
        <title>Genome analysis of Parmales, the sister group of diatoms, reveals the evolutionary specialization of diatoms from phago-mixotrophs to photoautotrophs.</title>
        <authorList>
            <person name="Ban H."/>
            <person name="Sato S."/>
            <person name="Yoshikawa S."/>
            <person name="Yamada K."/>
            <person name="Nakamura Y."/>
            <person name="Ichinomiya M."/>
            <person name="Sato N."/>
            <person name="Blanc-Mathieu R."/>
            <person name="Endo H."/>
            <person name="Kuwata A."/>
            <person name="Ogata H."/>
        </authorList>
    </citation>
    <scope>NUCLEOTIDE SEQUENCE [LARGE SCALE GENOMIC DNA]</scope>
    <source>
        <strain evidence="5">NIES 3700</strain>
    </source>
</reference>
<evidence type="ECO:0000256" key="2">
    <source>
        <dbReference type="SAM" id="SignalP"/>
    </source>
</evidence>
<dbReference type="OrthoDB" id="536948at2759"/>
<feature type="domain" description="SRCR" evidence="3">
    <location>
        <begin position="54"/>
        <end position="108"/>
    </location>
</feature>
<keyword evidence="2" id="KW-0732">Signal</keyword>
<evidence type="ECO:0000259" key="3">
    <source>
        <dbReference type="PROSITE" id="PS50287"/>
    </source>
</evidence>
<keyword evidence="1" id="KW-1015">Disulfide bond</keyword>
<organism evidence="4 5">
    <name type="scientific">Triparma laevis f. longispina</name>
    <dbReference type="NCBI Taxonomy" id="1714387"/>
    <lineage>
        <taxon>Eukaryota</taxon>
        <taxon>Sar</taxon>
        <taxon>Stramenopiles</taxon>
        <taxon>Ochrophyta</taxon>
        <taxon>Bolidophyceae</taxon>
        <taxon>Parmales</taxon>
        <taxon>Triparmaceae</taxon>
        <taxon>Triparma</taxon>
    </lineage>
</organism>
<evidence type="ECO:0000313" key="4">
    <source>
        <dbReference type="EMBL" id="GMI09728.1"/>
    </source>
</evidence>
<feature type="signal peptide" evidence="2">
    <location>
        <begin position="1"/>
        <end position="17"/>
    </location>
</feature>
<accession>A0A9W7FCT7</accession>
<proteinExistence type="predicted"/>
<protein>
    <recommendedName>
        <fullName evidence="3">SRCR domain-containing protein</fullName>
    </recommendedName>
</protein>
<dbReference type="PROSITE" id="PS50287">
    <property type="entry name" value="SRCR_2"/>
    <property type="match status" value="1"/>
</dbReference>
<dbReference type="EMBL" id="BRXW01000140">
    <property type="protein sequence ID" value="GMI09728.1"/>
    <property type="molecule type" value="Genomic_DNA"/>
</dbReference>
<dbReference type="SUPFAM" id="SSF56487">
    <property type="entry name" value="SRCR-like"/>
    <property type="match status" value="1"/>
</dbReference>
<dbReference type="InterPro" id="IPR036772">
    <property type="entry name" value="SRCR-like_dom_sf"/>
</dbReference>
<dbReference type="GO" id="GO:0016020">
    <property type="term" value="C:membrane"/>
    <property type="evidence" value="ECO:0007669"/>
    <property type="project" value="InterPro"/>
</dbReference>